<sequence>MKLKGKLIEFMIVHDLVPVRIRWGKSASRIGRMFNDVFHMLDKNERIKLTKMMHSWGLEDAGEVVETLKIERNLHGCAIALMGMHRVFGTKSRIDKNILHICTKRRSDGDNFCELVLRNRDYFISKS</sequence>
<protein>
    <submittedName>
        <fullName evidence="1">Uncharacterized protein</fullName>
    </submittedName>
</protein>
<comment type="caution">
    <text evidence="1">The sequence shown here is derived from an EMBL/GenBank/DDBJ whole genome shotgun (WGS) entry which is preliminary data.</text>
</comment>
<dbReference type="Proteomes" id="UP000050360">
    <property type="component" value="Unassembled WGS sequence"/>
</dbReference>
<evidence type="ECO:0000313" key="1">
    <source>
        <dbReference type="EMBL" id="KPQ42990.1"/>
    </source>
</evidence>
<dbReference type="AlphaFoldDB" id="A0A0P8CJB1"/>
<gene>
    <name evidence="1" type="ORF">MPEBLZ_02449</name>
</gene>
<name>A0A0P8CJB1_9EURY</name>
<evidence type="ECO:0000313" key="2">
    <source>
        <dbReference type="Proteomes" id="UP000050360"/>
    </source>
</evidence>
<proteinExistence type="predicted"/>
<accession>A0A0P8CJB1</accession>
<dbReference type="EMBL" id="LKCM01000188">
    <property type="protein sequence ID" value="KPQ42990.1"/>
    <property type="molecule type" value="Genomic_DNA"/>
</dbReference>
<organism evidence="1 2">
    <name type="scientific">Candidatus Methanoperedens nitratireducens</name>
    <dbReference type="NCBI Taxonomy" id="1392998"/>
    <lineage>
        <taxon>Archaea</taxon>
        <taxon>Methanobacteriati</taxon>
        <taxon>Methanobacteriota</taxon>
        <taxon>Stenosarchaea group</taxon>
        <taxon>Methanomicrobia</taxon>
        <taxon>Methanosarcinales</taxon>
        <taxon>ANME-2 cluster</taxon>
        <taxon>Candidatus Methanoperedentaceae</taxon>
        <taxon>Candidatus Methanoperedens</taxon>
    </lineage>
</organism>
<reference evidence="1 2" key="1">
    <citation type="submission" date="2015-09" db="EMBL/GenBank/DDBJ databases">
        <title>A metagenomics-based metabolic model of nitrate-dependent anaerobic oxidation of methane by Methanoperedens-like archaea.</title>
        <authorList>
            <person name="Arshad A."/>
            <person name="Speth D.R."/>
            <person name="De Graaf R.M."/>
            <person name="Op Den Camp H.J."/>
            <person name="Jetten M.S."/>
            <person name="Welte C.U."/>
        </authorList>
    </citation>
    <scope>NUCLEOTIDE SEQUENCE [LARGE SCALE GENOMIC DNA]</scope>
</reference>